<evidence type="ECO:0000313" key="12">
    <source>
        <dbReference type="EMBL" id="EGE07539.1"/>
    </source>
</evidence>
<feature type="signal peptide" evidence="11">
    <location>
        <begin position="1"/>
        <end position="26"/>
    </location>
</feature>
<dbReference type="HOGENOM" id="CLU_025694_1_1_1"/>
<dbReference type="Gene3D" id="1.50.10.20">
    <property type="match status" value="1"/>
</dbReference>
<proteinExistence type="inferred from homology"/>
<sequence length="442" mass="49786">MLSSYRSPRSWISLLTPLLGAQVALGSINLNLDDENSIKKATSHIARGMVSYYTGNHTGDVPGNLPDPYYWWEAGAMFGALIDYWWYTGDDSYNKITMQAMLHQVGTENNYEPRNQSRSLGNDDQAFWAISAMSAVENKFPDPPPDKPQWLYLVQAVFNRQSARWDNETCGGGLRWQIFSLNNGYHYKNSISNGAFFHLAARLARYTNDDSYSKWAEKSWKWMTAIKLISPTFQIFDGTDSADNCSGINHIQWSYNNGILLLGAAHMYNHTNRDPVWKDRLFGLIKGFEVFFSQKEPKGVMIEVACEAQGNCNNDQRSFKAYMARWMAATMIIAPDTIEKITPCSGHPQRQQPSNATAQTTHVVSTGPREQTGAHLRPESANKWLPWKSSKPTCGTKSKLLAPQTVRRVPVRVILMPVTTKVTTKRSSLPKSIPETEQAPVS</sequence>
<dbReference type="GO" id="GO:0009272">
    <property type="term" value="P:fungal-type cell wall biogenesis"/>
    <property type="evidence" value="ECO:0007669"/>
    <property type="project" value="TreeGrafter"/>
</dbReference>
<dbReference type="AlphaFoldDB" id="F2Q071"/>
<organism evidence="12 13">
    <name type="scientific">Trichophyton equinum (strain ATCC MYA-4606 / CBS 127.97)</name>
    <name type="common">Horse ringworm fungus</name>
    <dbReference type="NCBI Taxonomy" id="559882"/>
    <lineage>
        <taxon>Eukaryota</taxon>
        <taxon>Fungi</taxon>
        <taxon>Dikarya</taxon>
        <taxon>Ascomycota</taxon>
        <taxon>Pezizomycotina</taxon>
        <taxon>Eurotiomycetes</taxon>
        <taxon>Eurotiomycetidae</taxon>
        <taxon>Onygenales</taxon>
        <taxon>Arthrodermataceae</taxon>
        <taxon>Trichophyton</taxon>
    </lineage>
</organism>
<evidence type="ECO:0000256" key="6">
    <source>
        <dbReference type="ARBA" id="ARBA00022801"/>
    </source>
</evidence>
<dbReference type="EMBL" id="DS995761">
    <property type="protein sequence ID" value="EGE07539.1"/>
    <property type="molecule type" value="Genomic_DNA"/>
</dbReference>
<dbReference type="GO" id="GO:0016052">
    <property type="term" value="P:carbohydrate catabolic process"/>
    <property type="evidence" value="ECO:0007669"/>
    <property type="project" value="InterPro"/>
</dbReference>
<accession>F2Q071</accession>
<dbReference type="SUPFAM" id="SSF48208">
    <property type="entry name" value="Six-hairpin glycosidases"/>
    <property type="match status" value="1"/>
</dbReference>
<comment type="subcellular location">
    <subcellularLocation>
        <location evidence="2">Endomembrane system</location>
    </subcellularLocation>
</comment>
<dbReference type="GO" id="GO:0008496">
    <property type="term" value="F:mannan endo-1,6-alpha-mannosidase activity"/>
    <property type="evidence" value="ECO:0007669"/>
    <property type="project" value="UniProtKB-EC"/>
</dbReference>
<evidence type="ECO:0000256" key="1">
    <source>
        <dbReference type="ARBA" id="ARBA00001452"/>
    </source>
</evidence>
<feature type="compositionally biased region" description="Polar residues" evidence="10">
    <location>
        <begin position="348"/>
        <end position="364"/>
    </location>
</feature>
<evidence type="ECO:0000256" key="7">
    <source>
        <dbReference type="ARBA" id="ARBA00023136"/>
    </source>
</evidence>
<dbReference type="eggNOG" id="ENOG502QSWP">
    <property type="taxonomic scope" value="Eukaryota"/>
</dbReference>
<dbReference type="FunFam" id="1.50.10.20:FF:000006">
    <property type="entry name" value="Mannan endo-1,6-alpha-mannosidase"/>
    <property type="match status" value="1"/>
</dbReference>
<feature type="chain" id="PRO_5003288309" description="mannan endo-1,6-alpha-mannosidase" evidence="11">
    <location>
        <begin position="27"/>
        <end position="442"/>
    </location>
</feature>
<comment type="similarity">
    <text evidence="3">Belongs to the glycosyl hydrolase 76 family.</text>
</comment>
<evidence type="ECO:0000256" key="2">
    <source>
        <dbReference type="ARBA" id="ARBA00004308"/>
    </source>
</evidence>
<feature type="region of interest" description="Disordered" evidence="10">
    <location>
        <begin position="423"/>
        <end position="442"/>
    </location>
</feature>
<dbReference type="InterPro" id="IPR014480">
    <property type="entry name" value="Mannan-1_6-alpha_mannosidase"/>
</dbReference>
<evidence type="ECO:0000256" key="9">
    <source>
        <dbReference type="ARBA" id="ARBA00023295"/>
    </source>
</evidence>
<keyword evidence="5 11" id="KW-0732">Signal</keyword>
<evidence type="ECO:0000256" key="11">
    <source>
        <dbReference type="SAM" id="SignalP"/>
    </source>
</evidence>
<dbReference type="EC" id="3.2.1.101" evidence="4"/>
<feature type="region of interest" description="Disordered" evidence="10">
    <location>
        <begin position="345"/>
        <end position="375"/>
    </location>
</feature>
<name>F2Q071_TRIEC</name>
<evidence type="ECO:0000256" key="10">
    <source>
        <dbReference type="SAM" id="MobiDB-lite"/>
    </source>
</evidence>
<evidence type="ECO:0000256" key="4">
    <source>
        <dbReference type="ARBA" id="ARBA00012350"/>
    </source>
</evidence>
<comment type="catalytic activity">
    <reaction evidence="1">
        <text>Random hydrolysis of (1-&gt;6)-alpha-D-mannosidic linkages in unbranched (1-&gt;6)-mannans.</text>
        <dbReference type="EC" id="3.2.1.101"/>
    </reaction>
</comment>
<dbReference type="PANTHER" id="PTHR12145:SF36">
    <property type="entry name" value="MANNAN ENDO-1,6-ALPHA-MANNOSIDASE DCW1"/>
    <property type="match status" value="1"/>
</dbReference>
<reference evidence="13" key="1">
    <citation type="journal article" date="2012" name="MBio">
        <title>Comparative genome analysis of Trichophyton rubrum and related dermatophytes reveals candidate genes involved in infection.</title>
        <authorList>
            <person name="Martinez D.A."/>
            <person name="Oliver B.G."/>
            <person name="Graeser Y."/>
            <person name="Goldberg J.M."/>
            <person name="Li W."/>
            <person name="Martinez-Rossi N.M."/>
            <person name="Monod M."/>
            <person name="Shelest E."/>
            <person name="Barton R.C."/>
            <person name="Birch E."/>
            <person name="Brakhage A.A."/>
            <person name="Chen Z."/>
            <person name="Gurr S.J."/>
            <person name="Heiman D."/>
            <person name="Heitman J."/>
            <person name="Kosti I."/>
            <person name="Rossi A."/>
            <person name="Saif S."/>
            <person name="Samalova M."/>
            <person name="Saunders C.W."/>
            <person name="Shea T."/>
            <person name="Summerbell R.C."/>
            <person name="Xu J."/>
            <person name="Young S."/>
            <person name="Zeng Q."/>
            <person name="Birren B.W."/>
            <person name="Cuomo C.A."/>
            <person name="White T.C."/>
        </authorList>
    </citation>
    <scope>NUCLEOTIDE SEQUENCE [LARGE SCALE GENOMIC DNA]</scope>
    <source>
        <strain evidence="13">ATCC MYA-4606 / CBS 127.97</strain>
    </source>
</reference>
<gene>
    <name evidence="12" type="ORF">TEQG_06453</name>
</gene>
<keyword evidence="13" id="KW-1185">Reference proteome</keyword>
<evidence type="ECO:0000256" key="5">
    <source>
        <dbReference type="ARBA" id="ARBA00022729"/>
    </source>
</evidence>
<evidence type="ECO:0000256" key="8">
    <source>
        <dbReference type="ARBA" id="ARBA00023180"/>
    </source>
</evidence>
<keyword evidence="6 12" id="KW-0378">Hydrolase</keyword>
<keyword evidence="7" id="KW-0472">Membrane</keyword>
<evidence type="ECO:0000313" key="13">
    <source>
        <dbReference type="Proteomes" id="UP000009169"/>
    </source>
</evidence>
<dbReference type="InterPro" id="IPR008928">
    <property type="entry name" value="6-hairpin_glycosidase_sf"/>
</dbReference>
<dbReference type="PANTHER" id="PTHR12145">
    <property type="entry name" value="MANNAN ENDO-1,6-ALPHA-MANNOSIDASE DCW1"/>
    <property type="match status" value="1"/>
</dbReference>
<dbReference type="Proteomes" id="UP000009169">
    <property type="component" value="Unassembled WGS sequence"/>
</dbReference>
<dbReference type="GO" id="GO:0012505">
    <property type="term" value="C:endomembrane system"/>
    <property type="evidence" value="ECO:0007669"/>
    <property type="project" value="UniProtKB-SubCell"/>
</dbReference>
<keyword evidence="8" id="KW-0325">Glycoprotein</keyword>
<dbReference type="Pfam" id="PF03663">
    <property type="entry name" value="Glyco_hydro_76"/>
    <property type="match status" value="1"/>
</dbReference>
<evidence type="ECO:0000256" key="3">
    <source>
        <dbReference type="ARBA" id="ARBA00009699"/>
    </source>
</evidence>
<protein>
    <recommendedName>
        <fullName evidence="4">mannan endo-1,6-alpha-mannosidase</fullName>
        <ecNumber evidence="4">3.2.1.101</ecNumber>
    </recommendedName>
</protein>
<dbReference type="VEuPathDB" id="FungiDB:TEQG_06453"/>
<dbReference type="InterPro" id="IPR005198">
    <property type="entry name" value="Glyco_hydro_76"/>
</dbReference>
<dbReference type="OrthoDB" id="4187847at2759"/>
<keyword evidence="9" id="KW-0326">Glycosidase</keyword>